<organism evidence="1 2">
    <name type="scientific">Araneus ventricosus</name>
    <name type="common">Orbweaver spider</name>
    <name type="synonym">Epeira ventricosa</name>
    <dbReference type="NCBI Taxonomy" id="182803"/>
    <lineage>
        <taxon>Eukaryota</taxon>
        <taxon>Metazoa</taxon>
        <taxon>Ecdysozoa</taxon>
        <taxon>Arthropoda</taxon>
        <taxon>Chelicerata</taxon>
        <taxon>Arachnida</taxon>
        <taxon>Araneae</taxon>
        <taxon>Araneomorphae</taxon>
        <taxon>Entelegynae</taxon>
        <taxon>Araneoidea</taxon>
        <taxon>Araneidae</taxon>
        <taxon>Araneus</taxon>
    </lineage>
</organism>
<dbReference type="Proteomes" id="UP000499080">
    <property type="component" value="Unassembled WGS sequence"/>
</dbReference>
<dbReference type="EMBL" id="BGPR01001101">
    <property type="protein sequence ID" value="GBM45450.1"/>
    <property type="molecule type" value="Genomic_DNA"/>
</dbReference>
<protein>
    <submittedName>
        <fullName evidence="1">Uncharacterized protein</fullName>
    </submittedName>
</protein>
<comment type="caution">
    <text evidence="1">The sequence shown here is derived from an EMBL/GenBank/DDBJ whole genome shotgun (WGS) entry which is preliminary data.</text>
</comment>
<name>A0A4Y2FVA2_ARAVE</name>
<keyword evidence="2" id="KW-1185">Reference proteome</keyword>
<proteinExistence type="predicted"/>
<sequence>MADEKEKGMTNMNDKLQYKKSTCVCLRSEKANTLANVYPNRFATIAVVTQSVTFTQLSGTNWPNKMRRKDINTSEGHHMDHCPPIHQLINI</sequence>
<reference evidence="1 2" key="1">
    <citation type="journal article" date="2019" name="Sci. Rep.">
        <title>Orb-weaving spider Araneus ventricosus genome elucidates the spidroin gene catalogue.</title>
        <authorList>
            <person name="Kono N."/>
            <person name="Nakamura H."/>
            <person name="Ohtoshi R."/>
            <person name="Moran D.A.P."/>
            <person name="Shinohara A."/>
            <person name="Yoshida Y."/>
            <person name="Fujiwara M."/>
            <person name="Mori M."/>
            <person name="Tomita M."/>
            <person name="Arakawa K."/>
        </authorList>
    </citation>
    <scope>NUCLEOTIDE SEQUENCE [LARGE SCALE GENOMIC DNA]</scope>
</reference>
<accession>A0A4Y2FVA2</accession>
<gene>
    <name evidence="1" type="ORF">AVEN_167915_1</name>
</gene>
<dbReference type="AlphaFoldDB" id="A0A4Y2FVA2"/>
<evidence type="ECO:0000313" key="1">
    <source>
        <dbReference type="EMBL" id="GBM45450.1"/>
    </source>
</evidence>
<evidence type="ECO:0000313" key="2">
    <source>
        <dbReference type="Proteomes" id="UP000499080"/>
    </source>
</evidence>